<evidence type="ECO:0000313" key="1">
    <source>
        <dbReference type="EMBL" id="QPX74992.1"/>
    </source>
</evidence>
<keyword evidence="2" id="KW-1185">Reference proteome</keyword>
<dbReference type="RefSeq" id="YP_010774078.1">
    <property type="nucleotide sequence ID" value="NC_074751.1"/>
</dbReference>
<proteinExistence type="predicted"/>
<dbReference type="Proteomes" id="UP000595249">
    <property type="component" value="Segment"/>
</dbReference>
<sequence length="170" mass="19822">MKRRWADFIEDFKMNKFKAINLIKSSNYRTTKSNVDGSKTIIITVDGNIISVINGPRLKGGDWFVHMQGKSAQKVKNRQQAYAAVLDEFIIAIKKPCRISLTCVSEDCDGEKRYHLRDLVDGQRYEYIKGETKYKTNYFGHDKWEYEYGFVTVAKINNAIKRHNDLEKLK</sequence>
<accession>A0A7T3TKU5</accession>
<dbReference type="GeneID" id="80456979"/>
<protein>
    <submittedName>
        <fullName evidence="1">Uncharacterized protein</fullName>
    </submittedName>
</protein>
<dbReference type="EMBL" id="MW021761">
    <property type="protein sequence ID" value="QPX74992.1"/>
    <property type="molecule type" value="Genomic_DNA"/>
</dbReference>
<organism evidence="1 2">
    <name type="scientific">Serratia phage vB_SmaS_Rovert</name>
    <dbReference type="NCBI Taxonomy" id="2777363"/>
    <lineage>
        <taxon>Viruses</taxon>
        <taxon>Duplodnaviria</taxon>
        <taxon>Heunggongvirae</taxon>
        <taxon>Uroviricota</taxon>
        <taxon>Caudoviricetes</taxon>
        <taxon>Rovertvirus</taxon>
        <taxon>Rovertvirus rovert</taxon>
    </lineage>
</organism>
<dbReference type="KEGG" id="vg:80456979"/>
<evidence type="ECO:0000313" key="2">
    <source>
        <dbReference type="Proteomes" id="UP000595249"/>
    </source>
</evidence>
<reference evidence="1 2" key="1">
    <citation type="submission" date="2020-09" db="EMBL/GenBank/DDBJ databases">
        <authorList>
            <person name="Marshall N."/>
            <person name="Wilson M.E."/>
            <person name="Walker J.K."/>
            <person name="Johnson L."/>
            <person name="Sharma R."/>
            <person name="Carr E."/>
            <person name="Grose J.H."/>
        </authorList>
    </citation>
    <scope>NUCLEOTIDE SEQUENCE [LARGE SCALE GENOMIC DNA]</scope>
</reference>
<name>A0A7T3TKU5_9CAUD</name>